<keyword evidence="11" id="KW-1185">Reference proteome</keyword>
<evidence type="ECO:0000256" key="5">
    <source>
        <dbReference type="ARBA" id="ARBA00022664"/>
    </source>
</evidence>
<comment type="function">
    <text evidence="1">May play a role in mRNA splicing.</text>
</comment>
<dbReference type="Proteomes" id="UP000327157">
    <property type="component" value="Chromosome 13"/>
</dbReference>
<dbReference type="PANTHER" id="PTHR31077:SF1">
    <property type="entry name" value="U4_U6.U5 SMALL NUCLEAR RIBONUCLEOPROTEIN 27 KDA PROTEIN"/>
    <property type="match status" value="1"/>
</dbReference>
<evidence type="ECO:0000256" key="4">
    <source>
        <dbReference type="ARBA" id="ARBA00011825"/>
    </source>
</evidence>
<evidence type="ECO:0000256" key="1">
    <source>
        <dbReference type="ARBA" id="ARBA00003632"/>
    </source>
</evidence>
<dbReference type="InterPro" id="IPR013957">
    <property type="entry name" value="SNRNP27"/>
</dbReference>
<sequence>MASPTSLCSGVQRSKIGSLGLVPRLSIDNLLSSLKLSSGSICYFMIFNCPLVAPPSFAIYNISAISLTFNLVFHSHTRHVEVDYHYVCDKCSNALLIDLLLFLLLCRELDNGVIGDNWIGRPLSCVTSFGQGWRCGDLRNPLCGKSQDYGGPRTRQGPGQRKTPRPRPRPHQELAYTRAHQTTPHPLPHALHLPFSDSRRQVPPAAPAPRPQPLDGATQAAAPRRSHASGSAATEPRKRQRRESTVEDERERQKAAVLDLVEGITKEQKTQQKPSSDGDGGEGMDEDEIEMMKKLGIPTGFDSTKGKPVLGADISGVRAVTKRQPRQYMNRRGGFNRPLPAERNR</sequence>
<evidence type="ECO:0000256" key="6">
    <source>
        <dbReference type="ARBA" id="ARBA00023187"/>
    </source>
</evidence>
<evidence type="ECO:0000259" key="9">
    <source>
        <dbReference type="Pfam" id="PF08648"/>
    </source>
</evidence>
<organism evidence="10 11">
    <name type="scientific">Pyrus ussuriensis x Pyrus communis</name>
    <dbReference type="NCBI Taxonomy" id="2448454"/>
    <lineage>
        <taxon>Eukaryota</taxon>
        <taxon>Viridiplantae</taxon>
        <taxon>Streptophyta</taxon>
        <taxon>Embryophyta</taxon>
        <taxon>Tracheophyta</taxon>
        <taxon>Spermatophyta</taxon>
        <taxon>Magnoliopsida</taxon>
        <taxon>eudicotyledons</taxon>
        <taxon>Gunneridae</taxon>
        <taxon>Pentapetalae</taxon>
        <taxon>rosids</taxon>
        <taxon>fabids</taxon>
        <taxon>Rosales</taxon>
        <taxon>Rosaceae</taxon>
        <taxon>Amygdaloideae</taxon>
        <taxon>Maleae</taxon>
        <taxon>Pyrus</taxon>
    </lineage>
</organism>
<evidence type="ECO:0000256" key="2">
    <source>
        <dbReference type="ARBA" id="ARBA00004123"/>
    </source>
</evidence>
<comment type="caution">
    <text evidence="10">The sequence shown here is derived from an EMBL/GenBank/DDBJ whole genome shotgun (WGS) entry which is preliminary data.</text>
</comment>
<keyword evidence="5" id="KW-0507">mRNA processing</keyword>
<dbReference type="PANTHER" id="PTHR31077">
    <property type="entry name" value="U4/U6.U5 SMALL NUCLEAR RIBONUCLEOPROTEIN 27 KDA PROTEIN"/>
    <property type="match status" value="1"/>
</dbReference>
<feature type="domain" description="U4/U6.U5 small nuclear ribonucleoprotein 27kDa protein" evidence="9">
    <location>
        <begin position="286"/>
        <end position="341"/>
    </location>
</feature>
<reference evidence="10 11" key="3">
    <citation type="submission" date="2019-11" db="EMBL/GenBank/DDBJ databases">
        <title>A de novo genome assembly of a pear dwarfing rootstock.</title>
        <authorList>
            <person name="Wang F."/>
            <person name="Wang J."/>
            <person name="Li S."/>
            <person name="Zhang Y."/>
            <person name="Fang M."/>
            <person name="Ma L."/>
            <person name="Zhao Y."/>
            <person name="Jiang S."/>
        </authorList>
    </citation>
    <scope>NUCLEOTIDE SEQUENCE [LARGE SCALE GENOMIC DNA]</scope>
    <source>
        <strain evidence="10">S2</strain>
        <tissue evidence="10">Leaf</tissue>
    </source>
</reference>
<feature type="compositionally biased region" description="Acidic residues" evidence="8">
    <location>
        <begin position="279"/>
        <end position="289"/>
    </location>
</feature>
<feature type="region of interest" description="Disordered" evidence="8">
    <location>
        <begin position="183"/>
        <end position="291"/>
    </location>
</feature>
<reference evidence="11" key="2">
    <citation type="submission" date="2019-10" db="EMBL/GenBank/DDBJ databases">
        <title>A de novo genome assembly of a pear dwarfing rootstock.</title>
        <authorList>
            <person name="Wang F."/>
            <person name="Wang J."/>
            <person name="Li S."/>
            <person name="Zhang Y."/>
            <person name="Fang M."/>
            <person name="Ma L."/>
            <person name="Zhao Y."/>
            <person name="Jiang S."/>
        </authorList>
    </citation>
    <scope>NUCLEOTIDE SEQUENCE [LARGE SCALE GENOMIC DNA]</scope>
</reference>
<keyword evidence="7" id="KW-0539">Nucleus</keyword>
<dbReference type="GO" id="GO:0071011">
    <property type="term" value="C:precatalytic spliceosome"/>
    <property type="evidence" value="ECO:0007669"/>
    <property type="project" value="TreeGrafter"/>
</dbReference>
<reference evidence="10 11" key="1">
    <citation type="submission" date="2019-09" db="EMBL/GenBank/DDBJ databases">
        <authorList>
            <person name="Ou C."/>
        </authorList>
    </citation>
    <scope>NUCLEOTIDE SEQUENCE [LARGE SCALE GENOMIC DNA]</scope>
    <source>
        <strain evidence="10">S2</strain>
        <tissue evidence="10">Leaf</tissue>
    </source>
</reference>
<evidence type="ECO:0000313" key="11">
    <source>
        <dbReference type="Proteomes" id="UP000327157"/>
    </source>
</evidence>
<dbReference type="GO" id="GO:0008380">
    <property type="term" value="P:RNA splicing"/>
    <property type="evidence" value="ECO:0007669"/>
    <property type="project" value="UniProtKB-KW"/>
</dbReference>
<evidence type="ECO:0000256" key="3">
    <source>
        <dbReference type="ARBA" id="ARBA00008218"/>
    </source>
</evidence>
<comment type="subunit">
    <text evidence="4">Part of a tri-snRNP complex.</text>
</comment>
<dbReference type="GO" id="GO:0006397">
    <property type="term" value="P:mRNA processing"/>
    <property type="evidence" value="ECO:0007669"/>
    <property type="project" value="UniProtKB-KW"/>
</dbReference>
<feature type="compositionally biased region" description="Basic and acidic residues" evidence="8">
    <location>
        <begin position="242"/>
        <end position="254"/>
    </location>
</feature>
<dbReference type="AlphaFoldDB" id="A0A5N5FPG1"/>
<comment type="subcellular location">
    <subcellularLocation>
        <location evidence="2">Nucleus</location>
    </subcellularLocation>
</comment>
<proteinExistence type="inferred from homology"/>
<feature type="compositionally biased region" description="Low complexity" evidence="8">
    <location>
        <begin position="150"/>
        <end position="161"/>
    </location>
</feature>
<gene>
    <name evidence="10" type="ORF">D8674_010425</name>
</gene>
<name>A0A5N5FPG1_9ROSA</name>
<dbReference type="EMBL" id="SMOL01000753">
    <property type="protein sequence ID" value="KAB2600154.1"/>
    <property type="molecule type" value="Genomic_DNA"/>
</dbReference>
<evidence type="ECO:0000313" key="10">
    <source>
        <dbReference type="EMBL" id="KAB2600154.1"/>
    </source>
</evidence>
<accession>A0A5N5FPG1</accession>
<dbReference type="OrthoDB" id="21368at2759"/>
<feature type="region of interest" description="Disordered" evidence="8">
    <location>
        <begin position="316"/>
        <end position="345"/>
    </location>
</feature>
<keyword evidence="10" id="KW-0687">Ribonucleoprotein</keyword>
<keyword evidence="6" id="KW-0508">mRNA splicing</keyword>
<protein>
    <submittedName>
        <fullName evidence="10">U4/U6.U5 small nuclear ribonucleoprotein 27 kDa protein-like</fullName>
    </submittedName>
</protein>
<comment type="similarity">
    <text evidence="3">Belongs to the SNUT3 family.</text>
</comment>
<evidence type="ECO:0000256" key="8">
    <source>
        <dbReference type="SAM" id="MobiDB-lite"/>
    </source>
</evidence>
<evidence type="ECO:0000256" key="7">
    <source>
        <dbReference type="ARBA" id="ARBA00023242"/>
    </source>
</evidence>
<feature type="region of interest" description="Disordered" evidence="8">
    <location>
        <begin position="146"/>
        <end position="170"/>
    </location>
</feature>
<dbReference type="Pfam" id="PF08648">
    <property type="entry name" value="SNRNP27"/>
    <property type="match status" value="1"/>
</dbReference>